<accession>A0A0W1R3N1</accession>
<dbReference type="PROSITE" id="PS51077">
    <property type="entry name" value="HTH_ICLR"/>
    <property type="match status" value="1"/>
</dbReference>
<evidence type="ECO:0000313" key="6">
    <source>
        <dbReference type="EMBL" id="KTG07761.1"/>
    </source>
</evidence>
<comment type="caution">
    <text evidence="6">The sequence shown here is derived from an EMBL/GenBank/DDBJ whole genome shotgun (WGS) entry which is preliminary data.</text>
</comment>
<keyword evidence="2" id="KW-0238">DNA-binding</keyword>
<gene>
    <name evidence="6" type="ORF">AUR64_02665</name>
</gene>
<dbReference type="STRING" id="1514971.AUR64_02665"/>
<dbReference type="InterPro" id="IPR036388">
    <property type="entry name" value="WH-like_DNA-bd_sf"/>
</dbReference>
<name>A0A0W1R3N1_9EURY</name>
<dbReference type="InterPro" id="IPR036390">
    <property type="entry name" value="WH_DNA-bd_sf"/>
</dbReference>
<dbReference type="PANTHER" id="PTHR30136:SF35">
    <property type="entry name" value="HTH-TYPE TRANSCRIPTIONAL REGULATOR RV1719"/>
    <property type="match status" value="1"/>
</dbReference>
<evidence type="ECO:0000313" key="7">
    <source>
        <dbReference type="Proteomes" id="UP000054387"/>
    </source>
</evidence>
<dbReference type="PROSITE" id="PS51078">
    <property type="entry name" value="ICLR_ED"/>
    <property type="match status" value="1"/>
</dbReference>
<keyword evidence="3" id="KW-0804">Transcription</keyword>
<dbReference type="SMART" id="SM00346">
    <property type="entry name" value="HTH_ICLR"/>
    <property type="match status" value="1"/>
</dbReference>
<evidence type="ECO:0008006" key="8">
    <source>
        <dbReference type="Google" id="ProtNLM"/>
    </source>
</evidence>
<evidence type="ECO:0000256" key="2">
    <source>
        <dbReference type="ARBA" id="ARBA00023125"/>
    </source>
</evidence>
<feature type="domain" description="HTH iclR-type" evidence="4">
    <location>
        <begin position="9"/>
        <end position="68"/>
    </location>
</feature>
<dbReference type="GO" id="GO:0045892">
    <property type="term" value="P:negative regulation of DNA-templated transcription"/>
    <property type="evidence" value="ECO:0007669"/>
    <property type="project" value="TreeGrafter"/>
</dbReference>
<dbReference type="SUPFAM" id="SSF55781">
    <property type="entry name" value="GAF domain-like"/>
    <property type="match status" value="1"/>
</dbReference>
<dbReference type="CDD" id="cd00090">
    <property type="entry name" value="HTH_ARSR"/>
    <property type="match status" value="1"/>
</dbReference>
<protein>
    <recommendedName>
        <fullName evidence="8">IclR family transcriptional regulator</fullName>
    </recommendedName>
</protein>
<dbReference type="Pfam" id="PF09339">
    <property type="entry name" value="HTH_IclR"/>
    <property type="match status" value="1"/>
</dbReference>
<evidence type="ECO:0000256" key="1">
    <source>
        <dbReference type="ARBA" id="ARBA00023015"/>
    </source>
</evidence>
<feature type="domain" description="IclR-ED" evidence="5">
    <location>
        <begin position="69"/>
        <end position="253"/>
    </location>
</feature>
<organism evidence="6 7">
    <name type="scientific">Haloprofundus marisrubri</name>
    <dbReference type="NCBI Taxonomy" id="1514971"/>
    <lineage>
        <taxon>Archaea</taxon>
        <taxon>Methanobacteriati</taxon>
        <taxon>Methanobacteriota</taxon>
        <taxon>Stenosarchaea group</taxon>
        <taxon>Halobacteria</taxon>
        <taxon>Halobacteriales</taxon>
        <taxon>Haloferacaceae</taxon>
        <taxon>Haloprofundus</taxon>
    </lineage>
</organism>
<evidence type="ECO:0000259" key="4">
    <source>
        <dbReference type="PROSITE" id="PS51077"/>
    </source>
</evidence>
<dbReference type="GO" id="GO:0003700">
    <property type="term" value="F:DNA-binding transcription factor activity"/>
    <property type="evidence" value="ECO:0007669"/>
    <property type="project" value="TreeGrafter"/>
</dbReference>
<reference evidence="6 7" key="1">
    <citation type="submission" date="2015-12" db="EMBL/GenBank/DDBJ databases">
        <title>Haloprofundus marisrubri gen. nov., sp. nov., an extremely halophilic archaeon isolated from the Discovery deep brine-seawater interface in the Red Sea.</title>
        <authorList>
            <person name="Zhang G."/>
            <person name="Stingl U."/>
            <person name="Rashid M."/>
        </authorList>
    </citation>
    <scope>NUCLEOTIDE SEQUENCE [LARGE SCALE GENOMIC DNA]</scope>
    <source>
        <strain evidence="6 7">SB9</strain>
    </source>
</reference>
<dbReference type="EMBL" id="LOPU01000040">
    <property type="protein sequence ID" value="KTG07761.1"/>
    <property type="molecule type" value="Genomic_DNA"/>
</dbReference>
<dbReference type="SUPFAM" id="SSF46785">
    <property type="entry name" value="Winged helix' DNA-binding domain"/>
    <property type="match status" value="1"/>
</dbReference>
<dbReference type="InterPro" id="IPR005471">
    <property type="entry name" value="Tscrpt_reg_IclR_N"/>
</dbReference>
<keyword evidence="1" id="KW-0805">Transcription regulation</keyword>
<dbReference type="InterPro" id="IPR029016">
    <property type="entry name" value="GAF-like_dom_sf"/>
</dbReference>
<dbReference type="Proteomes" id="UP000054387">
    <property type="component" value="Unassembled WGS sequence"/>
</dbReference>
<sequence>MSNDERYPVGSVRTTFRIVEALEQRGTAGVTELAEEIGLSKSSVHKHLTTLESLDYVVRDEGTYRLGFRFLGVGNRVRNRSELVSIAKPAIENLSRTAGSVTNLMVAEHGYGVYAYRAGEQFETSSYLPPVGGRVYLHATAGGKAILSQFSDEEVETVLDRRGLPSLTEKTITDEQALRRELRSVRDRGLAFERGEHLPSVQCVAAPVTASGRPVGAISVSGSIDQMSGKKLEEDLAGLVVSTANAIEVTLLRR</sequence>
<dbReference type="OrthoDB" id="14763at2157"/>
<dbReference type="InterPro" id="IPR011991">
    <property type="entry name" value="ArsR-like_HTH"/>
</dbReference>
<dbReference type="Pfam" id="PF01614">
    <property type="entry name" value="IclR_C"/>
    <property type="match status" value="1"/>
</dbReference>
<evidence type="ECO:0000259" key="5">
    <source>
        <dbReference type="PROSITE" id="PS51078"/>
    </source>
</evidence>
<dbReference type="InterPro" id="IPR014757">
    <property type="entry name" value="Tscrpt_reg_IclR_C"/>
</dbReference>
<dbReference type="InterPro" id="IPR050707">
    <property type="entry name" value="HTH_MetabolicPath_Reg"/>
</dbReference>
<dbReference type="GO" id="GO:0003677">
    <property type="term" value="F:DNA binding"/>
    <property type="evidence" value="ECO:0007669"/>
    <property type="project" value="UniProtKB-KW"/>
</dbReference>
<dbReference type="Gene3D" id="1.10.10.10">
    <property type="entry name" value="Winged helix-like DNA-binding domain superfamily/Winged helix DNA-binding domain"/>
    <property type="match status" value="1"/>
</dbReference>
<proteinExistence type="predicted"/>
<evidence type="ECO:0000256" key="3">
    <source>
        <dbReference type="ARBA" id="ARBA00023163"/>
    </source>
</evidence>
<dbReference type="PANTHER" id="PTHR30136">
    <property type="entry name" value="HELIX-TURN-HELIX TRANSCRIPTIONAL REGULATOR, ICLR FAMILY"/>
    <property type="match status" value="1"/>
</dbReference>
<dbReference type="RefSeq" id="WP_058583592.1">
    <property type="nucleotide sequence ID" value="NZ_LOPU01000040.1"/>
</dbReference>
<dbReference type="Gene3D" id="3.30.450.40">
    <property type="match status" value="1"/>
</dbReference>
<dbReference type="AlphaFoldDB" id="A0A0W1R3N1"/>
<keyword evidence="7" id="KW-1185">Reference proteome</keyword>